<dbReference type="Proteomes" id="UP001153954">
    <property type="component" value="Unassembled WGS sequence"/>
</dbReference>
<evidence type="ECO:0000313" key="3">
    <source>
        <dbReference type="Proteomes" id="UP001153954"/>
    </source>
</evidence>
<reference evidence="2" key="1">
    <citation type="submission" date="2022-03" db="EMBL/GenBank/DDBJ databases">
        <authorList>
            <person name="Tunstrom K."/>
        </authorList>
    </citation>
    <scope>NUCLEOTIDE SEQUENCE</scope>
</reference>
<comment type="caution">
    <text evidence="2">The sequence shown here is derived from an EMBL/GenBank/DDBJ whole genome shotgun (WGS) entry which is preliminary data.</text>
</comment>
<sequence>MVIKKSVLVLLAALVGLTWVQAFPEHRDEFYQQRQLSDAIVQDDNDIESLRVTASRTSGAYGSNNIATLPPIKNGLSKATPTHSRQKFKLNLKTSLQLIRDIYAANDEAKDKWGSLSPLDRSYLLNMRQTLCNVVLGVVMPLDVQDIQDVQNVICSPLFPNNEEEMSLWTNISTST</sequence>
<feature type="chain" id="PRO_5043336629" evidence="1">
    <location>
        <begin position="23"/>
        <end position="176"/>
    </location>
</feature>
<evidence type="ECO:0000256" key="1">
    <source>
        <dbReference type="SAM" id="SignalP"/>
    </source>
</evidence>
<organism evidence="2 3">
    <name type="scientific">Euphydryas editha</name>
    <name type="common">Edith's checkerspot</name>
    <dbReference type="NCBI Taxonomy" id="104508"/>
    <lineage>
        <taxon>Eukaryota</taxon>
        <taxon>Metazoa</taxon>
        <taxon>Ecdysozoa</taxon>
        <taxon>Arthropoda</taxon>
        <taxon>Hexapoda</taxon>
        <taxon>Insecta</taxon>
        <taxon>Pterygota</taxon>
        <taxon>Neoptera</taxon>
        <taxon>Endopterygota</taxon>
        <taxon>Lepidoptera</taxon>
        <taxon>Glossata</taxon>
        <taxon>Ditrysia</taxon>
        <taxon>Papilionoidea</taxon>
        <taxon>Nymphalidae</taxon>
        <taxon>Nymphalinae</taxon>
        <taxon>Euphydryas</taxon>
    </lineage>
</organism>
<dbReference type="AlphaFoldDB" id="A0AAU9TT62"/>
<proteinExistence type="predicted"/>
<feature type="signal peptide" evidence="1">
    <location>
        <begin position="1"/>
        <end position="22"/>
    </location>
</feature>
<name>A0AAU9TT62_EUPED</name>
<keyword evidence="3" id="KW-1185">Reference proteome</keyword>
<gene>
    <name evidence="2" type="ORF">EEDITHA_LOCUS5100</name>
</gene>
<accession>A0AAU9TT62</accession>
<evidence type="ECO:0000313" key="2">
    <source>
        <dbReference type="EMBL" id="CAH2089001.1"/>
    </source>
</evidence>
<keyword evidence="1" id="KW-0732">Signal</keyword>
<dbReference type="EMBL" id="CAKOGL010000007">
    <property type="protein sequence ID" value="CAH2089001.1"/>
    <property type="molecule type" value="Genomic_DNA"/>
</dbReference>
<protein>
    <submittedName>
        <fullName evidence="2">Uncharacterized protein</fullName>
    </submittedName>
</protein>